<evidence type="ECO:0000256" key="12">
    <source>
        <dbReference type="SAM" id="Phobius"/>
    </source>
</evidence>
<dbReference type="GO" id="GO:0016740">
    <property type="term" value="F:transferase activity"/>
    <property type="evidence" value="ECO:0007669"/>
    <property type="project" value="UniProtKB-KW"/>
</dbReference>
<name>A0A078AVB2_STYLE</name>
<feature type="region of interest" description="Disordered" evidence="11">
    <location>
        <begin position="246"/>
        <end position="278"/>
    </location>
</feature>
<feature type="compositionally biased region" description="Polar residues" evidence="11">
    <location>
        <begin position="261"/>
        <end position="278"/>
    </location>
</feature>
<feature type="transmembrane region" description="Helical" evidence="12">
    <location>
        <begin position="49"/>
        <end position="72"/>
    </location>
</feature>
<sequence>MLHFAGQLIYDEDGNQEQQANNLVPNRPNPQHDNQQSWKTIVVLKRISFILLFIVYPFFTVWSFVGTAWFVASTQETPECMRINDVDNEIIENARANVQEEAQKRLETIKTLNEYGIYYMLRGIQQAEFMKIKTINYRQIHETIGFSRCSICLNDFELNKKVKQFPKCEHLYHINCLDLWMNIEANCPNCLKTYVENQYSASISSLSQVNDTLPTEYLSSARFQQQSQVPINNFLVPPMQRIDLNGNGQNNLLNTPRPQRANLSGQLQNLSEPLLQQP</sequence>
<evidence type="ECO:0000256" key="11">
    <source>
        <dbReference type="SAM" id="MobiDB-lite"/>
    </source>
</evidence>
<comment type="pathway">
    <text evidence="2">Protein modification; protein ubiquitination.</text>
</comment>
<dbReference type="SUPFAM" id="SSF57850">
    <property type="entry name" value="RING/U-box"/>
    <property type="match status" value="1"/>
</dbReference>
<dbReference type="InterPro" id="IPR013083">
    <property type="entry name" value="Znf_RING/FYVE/PHD"/>
</dbReference>
<keyword evidence="4 12" id="KW-0812">Transmembrane</keyword>
<evidence type="ECO:0000256" key="7">
    <source>
        <dbReference type="ARBA" id="ARBA00022833"/>
    </source>
</evidence>
<dbReference type="OrthoDB" id="287874at2759"/>
<keyword evidence="5" id="KW-0479">Metal-binding</keyword>
<evidence type="ECO:0000256" key="4">
    <source>
        <dbReference type="ARBA" id="ARBA00022692"/>
    </source>
</evidence>
<evidence type="ECO:0000256" key="2">
    <source>
        <dbReference type="ARBA" id="ARBA00004906"/>
    </source>
</evidence>
<protein>
    <submittedName>
        <fullName evidence="14">Zinc c3hc4 type domain-containing protein</fullName>
    </submittedName>
</protein>
<accession>A0A078AVB2</accession>
<evidence type="ECO:0000256" key="6">
    <source>
        <dbReference type="ARBA" id="ARBA00022771"/>
    </source>
</evidence>
<dbReference type="PANTHER" id="PTHR46913">
    <property type="entry name" value="RING-H2 FINGER PROTEIN ATL16"/>
    <property type="match status" value="1"/>
</dbReference>
<evidence type="ECO:0000256" key="1">
    <source>
        <dbReference type="ARBA" id="ARBA00004167"/>
    </source>
</evidence>
<evidence type="ECO:0000256" key="3">
    <source>
        <dbReference type="ARBA" id="ARBA00022679"/>
    </source>
</evidence>
<keyword evidence="9 12" id="KW-0472">Membrane</keyword>
<feature type="domain" description="RING-type" evidence="13">
    <location>
        <begin position="149"/>
        <end position="190"/>
    </location>
</feature>
<reference evidence="14 15" key="1">
    <citation type="submission" date="2014-06" db="EMBL/GenBank/DDBJ databases">
        <authorList>
            <person name="Swart Estienne"/>
        </authorList>
    </citation>
    <scope>NUCLEOTIDE SEQUENCE [LARGE SCALE GENOMIC DNA]</scope>
    <source>
        <strain evidence="14 15">130c</strain>
    </source>
</reference>
<evidence type="ECO:0000313" key="15">
    <source>
        <dbReference type="Proteomes" id="UP000039865"/>
    </source>
</evidence>
<dbReference type="Proteomes" id="UP000039865">
    <property type="component" value="Unassembled WGS sequence"/>
</dbReference>
<evidence type="ECO:0000256" key="10">
    <source>
        <dbReference type="PROSITE-ProRule" id="PRU00175"/>
    </source>
</evidence>
<dbReference type="PROSITE" id="PS50089">
    <property type="entry name" value="ZF_RING_2"/>
    <property type="match status" value="1"/>
</dbReference>
<keyword evidence="3" id="KW-0808">Transferase</keyword>
<proteinExistence type="predicted"/>
<keyword evidence="15" id="KW-1185">Reference proteome</keyword>
<dbReference type="GO" id="GO:0016567">
    <property type="term" value="P:protein ubiquitination"/>
    <property type="evidence" value="ECO:0007669"/>
    <property type="project" value="UniProtKB-UniPathway"/>
</dbReference>
<evidence type="ECO:0000259" key="13">
    <source>
        <dbReference type="PROSITE" id="PS50089"/>
    </source>
</evidence>
<dbReference type="GO" id="GO:0008270">
    <property type="term" value="F:zinc ion binding"/>
    <property type="evidence" value="ECO:0007669"/>
    <property type="project" value="UniProtKB-KW"/>
</dbReference>
<keyword evidence="6 10" id="KW-0863">Zinc-finger</keyword>
<evidence type="ECO:0000256" key="5">
    <source>
        <dbReference type="ARBA" id="ARBA00022723"/>
    </source>
</evidence>
<keyword evidence="8 12" id="KW-1133">Transmembrane helix</keyword>
<dbReference type="Gene3D" id="3.30.40.10">
    <property type="entry name" value="Zinc/RING finger domain, C3HC4 (zinc finger)"/>
    <property type="match status" value="1"/>
</dbReference>
<comment type="subcellular location">
    <subcellularLocation>
        <location evidence="1">Membrane</location>
        <topology evidence="1">Single-pass membrane protein</topology>
    </subcellularLocation>
</comment>
<organism evidence="14 15">
    <name type="scientific">Stylonychia lemnae</name>
    <name type="common">Ciliate</name>
    <dbReference type="NCBI Taxonomy" id="5949"/>
    <lineage>
        <taxon>Eukaryota</taxon>
        <taxon>Sar</taxon>
        <taxon>Alveolata</taxon>
        <taxon>Ciliophora</taxon>
        <taxon>Intramacronucleata</taxon>
        <taxon>Spirotrichea</taxon>
        <taxon>Stichotrichia</taxon>
        <taxon>Sporadotrichida</taxon>
        <taxon>Oxytrichidae</taxon>
        <taxon>Stylonychinae</taxon>
        <taxon>Stylonychia</taxon>
    </lineage>
</organism>
<evidence type="ECO:0000313" key="14">
    <source>
        <dbReference type="EMBL" id="CDW85966.1"/>
    </source>
</evidence>
<evidence type="ECO:0000256" key="8">
    <source>
        <dbReference type="ARBA" id="ARBA00022989"/>
    </source>
</evidence>
<keyword evidence="7" id="KW-0862">Zinc</keyword>
<dbReference type="Pfam" id="PF13639">
    <property type="entry name" value="zf-RING_2"/>
    <property type="match status" value="1"/>
</dbReference>
<dbReference type="InterPro" id="IPR044600">
    <property type="entry name" value="ATL1/ATL16-like"/>
</dbReference>
<dbReference type="EMBL" id="CCKQ01014215">
    <property type="protein sequence ID" value="CDW85966.1"/>
    <property type="molecule type" value="Genomic_DNA"/>
</dbReference>
<dbReference type="InterPro" id="IPR001841">
    <property type="entry name" value="Znf_RING"/>
</dbReference>
<dbReference type="AlphaFoldDB" id="A0A078AVB2"/>
<dbReference type="SMART" id="SM00184">
    <property type="entry name" value="RING"/>
    <property type="match status" value="1"/>
</dbReference>
<evidence type="ECO:0000256" key="9">
    <source>
        <dbReference type="ARBA" id="ARBA00023136"/>
    </source>
</evidence>
<dbReference type="UniPathway" id="UPA00143"/>
<dbReference type="PANTHER" id="PTHR46913:SF1">
    <property type="entry name" value="RING-H2 FINGER PROTEIN ATL16"/>
    <property type="match status" value="1"/>
</dbReference>
<dbReference type="GO" id="GO:0016020">
    <property type="term" value="C:membrane"/>
    <property type="evidence" value="ECO:0007669"/>
    <property type="project" value="UniProtKB-SubCell"/>
</dbReference>
<dbReference type="InParanoid" id="A0A078AVB2"/>
<gene>
    <name evidence="14" type="primary">Contig1841.g1994</name>
    <name evidence="14" type="ORF">STYLEM_15057</name>
</gene>